<proteinExistence type="inferred from homology"/>
<keyword evidence="3" id="KW-0809">Transit peptide</keyword>
<organism evidence="4 5">
    <name type="scientific">Pleodorina starrii</name>
    <dbReference type="NCBI Taxonomy" id="330485"/>
    <lineage>
        <taxon>Eukaryota</taxon>
        <taxon>Viridiplantae</taxon>
        <taxon>Chlorophyta</taxon>
        <taxon>core chlorophytes</taxon>
        <taxon>Chlorophyceae</taxon>
        <taxon>CS clade</taxon>
        <taxon>Chlamydomonadales</taxon>
        <taxon>Volvocaceae</taxon>
        <taxon>Pleodorina</taxon>
    </lineage>
</organism>
<dbReference type="OrthoDB" id="528722at2759"/>
<dbReference type="InterPro" id="IPR038538">
    <property type="entry name" value="MTERF_sf"/>
</dbReference>
<dbReference type="GO" id="GO:0006353">
    <property type="term" value="P:DNA-templated transcription termination"/>
    <property type="evidence" value="ECO:0007669"/>
    <property type="project" value="UniProtKB-KW"/>
</dbReference>
<dbReference type="Gene3D" id="1.25.70.10">
    <property type="entry name" value="Transcription termination factor 3, mitochondrial"/>
    <property type="match status" value="1"/>
</dbReference>
<accession>A0A9W6BWT6</accession>
<comment type="similarity">
    <text evidence="1">Belongs to the mTERF family.</text>
</comment>
<protein>
    <submittedName>
        <fullName evidence="4">Uncharacterized protein</fullName>
    </submittedName>
</protein>
<evidence type="ECO:0000313" key="5">
    <source>
        <dbReference type="Proteomes" id="UP001165080"/>
    </source>
</evidence>
<sequence>MALARTVLSSRRLSEVSPRALCHTLVARRLRTHPLCPGVRSRERGLRCSPASNELAQLGLSSEDLARVKDVIAKTEATGISESIRVLVTYSGSASAASKLVRNWPNLLTCQLPSWIEFLTAFGLNKAQVQHVLCQTPEALIEGDLVRAGESLLVFRRLGMDNYQAAQLVTYYPQLLGKEERELRELLSLLSRYQTGVDAVESLTDVRQG</sequence>
<evidence type="ECO:0000256" key="3">
    <source>
        <dbReference type="ARBA" id="ARBA00022946"/>
    </source>
</evidence>
<dbReference type="Proteomes" id="UP001165080">
    <property type="component" value="Unassembled WGS sequence"/>
</dbReference>
<reference evidence="4 5" key="1">
    <citation type="journal article" date="2023" name="Commun. Biol.">
        <title>Reorganization of the ancestral sex-determining regions during the evolution of trioecy in Pleodorina starrii.</title>
        <authorList>
            <person name="Takahashi K."/>
            <person name="Suzuki S."/>
            <person name="Kawai-Toyooka H."/>
            <person name="Yamamoto K."/>
            <person name="Hamaji T."/>
            <person name="Ootsuki R."/>
            <person name="Yamaguchi H."/>
            <person name="Kawachi M."/>
            <person name="Higashiyama T."/>
            <person name="Nozaki H."/>
        </authorList>
    </citation>
    <scope>NUCLEOTIDE SEQUENCE [LARGE SCALE GENOMIC DNA]</scope>
    <source>
        <strain evidence="4 5">NIES-4479</strain>
    </source>
</reference>
<evidence type="ECO:0000256" key="1">
    <source>
        <dbReference type="ARBA" id="ARBA00007692"/>
    </source>
</evidence>
<name>A0A9W6BWT6_9CHLO</name>
<evidence type="ECO:0000256" key="2">
    <source>
        <dbReference type="ARBA" id="ARBA00022472"/>
    </source>
</evidence>
<keyword evidence="2" id="KW-0806">Transcription termination</keyword>
<dbReference type="InterPro" id="IPR003690">
    <property type="entry name" value="MTERF"/>
</dbReference>
<dbReference type="EMBL" id="BRXU01000028">
    <property type="protein sequence ID" value="GLC59538.1"/>
    <property type="molecule type" value="Genomic_DNA"/>
</dbReference>
<comment type="caution">
    <text evidence="4">The sequence shown here is derived from an EMBL/GenBank/DDBJ whole genome shotgun (WGS) entry which is preliminary data.</text>
</comment>
<keyword evidence="2" id="KW-0804">Transcription</keyword>
<keyword evidence="5" id="KW-1185">Reference proteome</keyword>
<gene>
    <name evidence="4" type="primary">PLEST008405</name>
    <name evidence="4" type="ORF">PLESTB_001498100</name>
</gene>
<evidence type="ECO:0000313" key="4">
    <source>
        <dbReference type="EMBL" id="GLC59538.1"/>
    </source>
</evidence>
<dbReference type="AlphaFoldDB" id="A0A9W6BWT6"/>
<dbReference type="GO" id="GO:0003676">
    <property type="term" value="F:nucleic acid binding"/>
    <property type="evidence" value="ECO:0007669"/>
    <property type="project" value="InterPro"/>
</dbReference>
<keyword evidence="2" id="KW-0805">Transcription regulation</keyword>
<dbReference type="Pfam" id="PF02536">
    <property type="entry name" value="mTERF"/>
    <property type="match status" value="1"/>
</dbReference>